<keyword evidence="11" id="KW-1185">Reference proteome</keyword>
<dbReference type="PROSITE" id="PS50110">
    <property type="entry name" value="RESPONSE_REGULATORY"/>
    <property type="match status" value="1"/>
</dbReference>
<dbReference type="SMART" id="SM00448">
    <property type="entry name" value="REC"/>
    <property type="match status" value="1"/>
</dbReference>
<keyword evidence="1 6" id="KW-0597">Phosphoprotein</keyword>
<dbReference type="GO" id="GO:0032993">
    <property type="term" value="C:protein-DNA complex"/>
    <property type="evidence" value="ECO:0007669"/>
    <property type="project" value="TreeGrafter"/>
</dbReference>
<feature type="domain" description="Response regulatory" evidence="8">
    <location>
        <begin position="2"/>
        <end position="116"/>
    </location>
</feature>
<dbReference type="InterPro" id="IPR011006">
    <property type="entry name" value="CheY-like_superfamily"/>
</dbReference>
<evidence type="ECO:0000256" key="7">
    <source>
        <dbReference type="PROSITE-ProRule" id="PRU01091"/>
    </source>
</evidence>
<protein>
    <submittedName>
        <fullName evidence="10">DNA-binding response regulator, OmpR family, contains REC and winged-helix (WHTH) domain</fullName>
    </submittedName>
</protein>
<keyword evidence="4 7" id="KW-0238">DNA-binding</keyword>
<evidence type="ECO:0000256" key="2">
    <source>
        <dbReference type="ARBA" id="ARBA00023012"/>
    </source>
</evidence>
<dbReference type="InterPro" id="IPR001867">
    <property type="entry name" value="OmpR/PhoB-type_DNA-bd"/>
</dbReference>
<gene>
    <name evidence="10" type="ORF">SAMN04488559_10787</name>
</gene>
<organism evidence="10 11">
    <name type="scientific">Isobaculum melis</name>
    <dbReference type="NCBI Taxonomy" id="142588"/>
    <lineage>
        <taxon>Bacteria</taxon>
        <taxon>Bacillati</taxon>
        <taxon>Bacillota</taxon>
        <taxon>Bacilli</taxon>
        <taxon>Lactobacillales</taxon>
        <taxon>Carnobacteriaceae</taxon>
        <taxon>Isobaculum</taxon>
    </lineage>
</organism>
<evidence type="ECO:0000256" key="1">
    <source>
        <dbReference type="ARBA" id="ARBA00022553"/>
    </source>
</evidence>
<dbReference type="PANTHER" id="PTHR48111">
    <property type="entry name" value="REGULATOR OF RPOS"/>
    <property type="match status" value="1"/>
</dbReference>
<reference evidence="10 11" key="1">
    <citation type="submission" date="2016-10" db="EMBL/GenBank/DDBJ databases">
        <authorList>
            <person name="de Groot N.N."/>
        </authorList>
    </citation>
    <scope>NUCLEOTIDE SEQUENCE [LARGE SCALE GENOMIC DNA]</scope>
    <source>
        <strain evidence="10 11">DSM 13760</strain>
    </source>
</reference>
<dbReference type="SMART" id="SM00862">
    <property type="entry name" value="Trans_reg_C"/>
    <property type="match status" value="1"/>
</dbReference>
<dbReference type="RefSeq" id="WP_092651849.1">
    <property type="nucleotide sequence ID" value="NZ_FOHA01000007.1"/>
</dbReference>
<dbReference type="STRING" id="142588.SAMN04488559_10787"/>
<sequence length="226" mass="25735">MKILIAEDETELRNAIAEGLRMDGYAVDTCDNGETASQLCFAETYDLMILDLNLPKLDGFEVLAELRQHNAELKILILSARTSVLDKVKGLDYGANDYLTKPFEFAELEARIRNLLRRNFVQQDNILSYDRVKLDLSKHQVWVDGTLMNLTKKEFSILQYFLMNPDKVISQEELMAHVWDSQVNSLSGAIRVHIASLRKKLVHLLGYDLIYTKIGAGYYLAGKDGM</sequence>
<evidence type="ECO:0000313" key="11">
    <source>
        <dbReference type="Proteomes" id="UP000198948"/>
    </source>
</evidence>
<evidence type="ECO:0000313" key="10">
    <source>
        <dbReference type="EMBL" id="SER83710.1"/>
    </source>
</evidence>
<dbReference type="GO" id="GO:0000156">
    <property type="term" value="F:phosphorelay response regulator activity"/>
    <property type="evidence" value="ECO:0007669"/>
    <property type="project" value="TreeGrafter"/>
</dbReference>
<dbReference type="InterPro" id="IPR036388">
    <property type="entry name" value="WH-like_DNA-bd_sf"/>
</dbReference>
<dbReference type="Pfam" id="PF00072">
    <property type="entry name" value="Response_reg"/>
    <property type="match status" value="1"/>
</dbReference>
<dbReference type="OrthoDB" id="9790442at2"/>
<name>A0A1H9SFB4_9LACT</name>
<evidence type="ECO:0000256" key="3">
    <source>
        <dbReference type="ARBA" id="ARBA00023015"/>
    </source>
</evidence>
<keyword evidence="2" id="KW-0902">Two-component regulatory system</keyword>
<dbReference type="AlphaFoldDB" id="A0A1H9SFB4"/>
<dbReference type="GO" id="GO:0000976">
    <property type="term" value="F:transcription cis-regulatory region binding"/>
    <property type="evidence" value="ECO:0007669"/>
    <property type="project" value="TreeGrafter"/>
</dbReference>
<dbReference type="InterPro" id="IPR001789">
    <property type="entry name" value="Sig_transdc_resp-reg_receiver"/>
</dbReference>
<evidence type="ECO:0000259" key="9">
    <source>
        <dbReference type="PROSITE" id="PS51755"/>
    </source>
</evidence>
<dbReference type="InterPro" id="IPR039420">
    <property type="entry name" value="WalR-like"/>
</dbReference>
<evidence type="ECO:0000259" key="8">
    <source>
        <dbReference type="PROSITE" id="PS50110"/>
    </source>
</evidence>
<dbReference type="SUPFAM" id="SSF52172">
    <property type="entry name" value="CheY-like"/>
    <property type="match status" value="1"/>
</dbReference>
<dbReference type="Gene3D" id="3.40.50.2300">
    <property type="match status" value="1"/>
</dbReference>
<dbReference type="PROSITE" id="PS51755">
    <property type="entry name" value="OMPR_PHOB"/>
    <property type="match status" value="1"/>
</dbReference>
<accession>A0A1H9SFB4</accession>
<dbReference type="Proteomes" id="UP000198948">
    <property type="component" value="Unassembled WGS sequence"/>
</dbReference>
<evidence type="ECO:0000256" key="4">
    <source>
        <dbReference type="ARBA" id="ARBA00023125"/>
    </source>
</evidence>
<dbReference type="GO" id="GO:0006355">
    <property type="term" value="P:regulation of DNA-templated transcription"/>
    <property type="evidence" value="ECO:0007669"/>
    <property type="project" value="InterPro"/>
</dbReference>
<feature type="DNA-binding region" description="OmpR/PhoB-type" evidence="7">
    <location>
        <begin position="124"/>
        <end position="222"/>
    </location>
</feature>
<dbReference type="GO" id="GO:0005829">
    <property type="term" value="C:cytosol"/>
    <property type="evidence" value="ECO:0007669"/>
    <property type="project" value="TreeGrafter"/>
</dbReference>
<dbReference type="Gene3D" id="6.10.250.690">
    <property type="match status" value="1"/>
</dbReference>
<evidence type="ECO:0000256" key="6">
    <source>
        <dbReference type="PROSITE-ProRule" id="PRU00169"/>
    </source>
</evidence>
<dbReference type="Gene3D" id="1.10.10.10">
    <property type="entry name" value="Winged helix-like DNA-binding domain superfamily/Winged helix DNA-binding domain"/>
    <property type="match status" value="1"/>
</dbReference>
<keyword evidence="5" id="KW-0804">Transcription</keyword>
<feature type="domain" description="OmpR/PhoB-type" evidence="9">
    <location>
        <begin position="124"/>
        <end position="222"/>
    </location>
</feature>
<keyword evidence="3" id="KW-0805">Transcription regulation</keyword>
<dbReference type="Pfam" id="PF00486">
    <property type="entry name" value="Trans_reg_C"/>
    <property type="match status" value="1"/>
</dbReference>
<feature type="modified residue" description="4-aspartylphosphate" evidence="6">
    <location>
        <position position="51"/>
    </location>
</feature>
<evidence type="ECO:0000256" key="5">
    <source>
        <dbReference type="ARBA" id="ARBA00023163"/>
    </source>
</evidence>
<dbReference type="CDD" id="cd00383">
    <property type="entry name" value="trans_reg_C"/>
    <property type="match status" value="1"/>
</dbReference>
<dbReference type="PANTHER" id="PTHR48111:SF36">
    <property type="entry name" value="TRANSCRIPTIONAL REGULATORY PROTEIN CUTR"/>
    <property type="match status" value="1"/>
</dbReference>
<dbReference type="EMBL" id="FOHA01000007">
    <property type="protein sequence ID" value="SER83710.1"/>
    <property type="molecule type" value="Genomic_DNA"/>
</dbReference>
<proteinExistence type="predicted"/>